<reference evidence="2 3" key="1">
    <citation type="submission" date="2024-01" db="EMBL/GenBank/DDBJ databases">
        <title>Genome assemblies of Stephania.</title>
        <authorList>
            <person name="Yang L."/>
        </authorList>
    </citation>
    <scope>NUCLEOTIDE SEQUENCE [LARGE SCALE GENOMIC DNA]</scope>
    <source>
        <strain evidence="2">QJT</strain>
        <tissue evidence="2">Leaf</tissue>
    </source>
</reference>
<sequence>MGSPVSNHESGSQSPVSSADITKLTCSSPTEAEQENKCPTPTSLPKLEKNGSFSSIADSEMDLQDQSSLELGLGLKESVTNGEGLVVEAQAPTMSLKLFGRTVLVTDSHRPSYPLGSRKSSPAESPAENAMTEEARPSDFLQNSAQIKYVRESNESAWSPWTSNNSLMFNYVQAMKENTSAFEGASTATSPFWAMYGGLPMCFLPSLSLNPTQIHRDSCMEETQEDHEVQTKDGSWTGSSTASVSDEGIAEKNGMVVDSCAEEPFLDEKLGLGCQLTTSAKSVFSPQQVNNDNNCVQGFVPYKRCVAERDAQSSGIVGEEREGQRIRLCL</sequence>
<feature type="region of interest" description="Disordered" evidence="1">
    <location>
        <begin position="110"/>
        <end position="137"/>
    </location>
</feature>
<evidence type="ECO:0000256" key="1">
    <source>
        <dbReference type="SAM" id="MobiDB-lite"/>
    </source>
</evidence>
<feature type="compositionally biased region" description="Polar residues" evidence="1">
    <location>
        <begin position="1"/>
        <end position="43"/>
    </location>
</feature>
<proteinExistence type="predicted"/>
<accession>A0AAP0II27</accession>
<dbReference type="EMBL" id="JBBNAE010000006">
    <property type="protein sequence ID" value="KAK9115737.1"/>
    <property type="molecule type" value="Genomic_DNA"/>
</dbReference>
<feature type="region of interest" description="Disordered" evidence="1">
    <location>
        <begin position="1"/>
        <end position="61"/>
    </location>
</feature>
<protein>
    <submittedName>
        <fullName evidence="2">Uncharacterized protein</fullName>
    </submittedName>
</protein>
<evidence type="ECO:0000313" key="2">
    <source>
        <dbReference type="EMBL" id="KAK9115737.1"/>
    </source>
</evidence>
<keyword evidence="3" id="KW-1185">Reference proteome</keyword>
<organism evidence="2 3">
    <name type="scientific">Stephania japonica</name>
    <dbReference type="NCBI Taxonomy" id="461633"/>
    <lineage>
        <taxon>Eukaryota</taxon>
        <taxon>Viridiplantae</taxon>
        <taxon>Streptophyta</taxon>
        <taxon>Embryophyta</taxon>
        <taxon>Tracheophyta</taxon>
        <taxon>Spermatophyta</taxon>
        <taxon>Magnoliopsida</taxon>
        <taxon>Ranunculales</taxon>
        <taxon>Menispermaceae</taxon>
        <taxon>Menispermoideae</taxon>
        <taxon>Cissampelideae</taxon>
        <taxon>Stephania</taxon>
    </lineage>
</organism>
<comment type="caution">
    <text evidence="2">The sequence shown here is derived from an EMBL/GenBank/DDBJ whole genome shotgun (WGS) entry which is preliminary data.</text>
</comment>
<gene>
    <name evidence="2" type="ORF">Sjap_014684</name>
</gene>
<dbReference type="AlphaFoldDB" id="A0AAP0II27"/>
<evidence type="ECO:0000313" key="3">
    <source>
        <dbReference type="Proteomes" id="UP001417504"/>
    </source>
</evidence>
<dbReference type="Proteomes" id="UP001417504">
    <property type="component" value="Unassembled WGS sequence"/>
</dbReference>
<name>A0AAP0II27_9MAGN</name>